<keyword evidence="2" id="KW-1185">Reference proteome</keyword>
<reference evidence="1" key="1">
    <citation type="thesis" date="2020" institute="ProQuest LLC" country="789 East Eisenhower Parkway, Ann Arbor, MI, USA">
        <title>Comparative Genomics and Chromosome Evolution.</title>
        <authorList>
            <person name="Mudd A.B."/>
        </authorList>
    </citation>
    <scope>NUCLEOTIDE SEQUENCE</scope>
    <source>
        <strain evidence="1">237g6f4</strain>
        <tissue evidence="1">Blood</tissue>
    </source>
</reference>
<dbReference type="SUPFAM" id="SSF48371">
    <property type="entry name" value="ARM repeat"/>
    <property type="match status" value="1"/>
</dbReference>
<dbReference type="InterPro" id="IPR016024">
    <property type="entry name" value="ARM-type_fold"/>
</dbReference>
<evidence type="ECO:0000313" key="1">
    <source>
        <dbReference type="EMBL" id="KAG8551777.1"/>
    </source>
</evidence>
<dbReference type="AlphaFoldDB" id="A0AAV6ZWC3"/>
<gene>
    <name evidence="1" type="ORF">GDO81_004260</name>
</gene>
<dbReference type="EMBL" id="WNYA01000011">
    <property type="protein sequence ID" value="KAG8551777.1"/>
    <property type="molecule type" value="Genomic_DNA"/>
</dbReference>
<dbReference type="InterPro" id="IPR040144">
    <property type="entry name" value="RAP1GDS1"/>
</dbReference>
<protein>
    <submittedName>
        <fullName evidence="1">Uncharacterized protein</fullName>
    </submittedName>
</protein>
<organism evidence="1 2">
    <name type="scientific">Engystomops pustulosus</name>
    <name type="common">Tungara frog</name>
    <name type="synonym">Physalaemus pustulosus</name>
    <dbReference type="NCBI Taxonomy" id="76066"/>
    <lineage>
        <taxon>Eukaryota</taxon>
        <taxon>Metazoa</taxon>
        <taxon>Chordata</taxon>
        <taxon>Craniata</taxon>
        <taxon>Vertebrata</taxon>
        <taxon>Euteleostomi</taxon>
        <taxon>Amphibia</taxon>
        <taxon>Batrachia</taxon>
        <taxon>Anura</taxon>
        <taxon>Neobatrachia</taxon>
        <taxon>Hyloidea</taxon>
        <taxon>Leptodactylidae</taxon>
        <taxon>Leiuperinae</taxon>
        <taxon>Engystomops</taxon>
    </lineage>
</organism>
<name>A0AAV6ZWC3_ENGPU</name>
<dbReference type="GO" id="GO:0005085">
    <property type="term" value="F:guanyl-nucleotide exchange factor activity"/>
    <property type="evidence" value="ECO:0007669"/>
    <property type="project" value="InterPro"/>
</dbReference>
<accession>A0AAV6ZWC3</accession>
<dbReference type="Proteomes" id="UP000824782">
    <property type="component" value="Unassembled WGS sequence"/>
</dbReference>
<proteinExistence type="predicted"/>
<evidence type="ECO:0000313" key="2">
    <source>
        <dbReference type="Proteomes" id="UP000824782"/>
    </source>
</evidence>
<sequence length="94" mass="10528">MTTSEHAIMQNEALIALAIASAINLEIVEEAFKESELVAILYKVLRDESMGPEVKYNSMGLLCSLMDSDDLRKEMEVLNLKETWRSFVDTAAAM</sequence>
<comment type="caution">
    <text evidence="1">The sequence shown here is derived from an EMBL/GenBank/DDBJ whole genome shotgun (WGS) entry which is preliminary data.</text>
</comment>
<dbReference type="PANTHER" id="PTHR10957">
    <property type="entry name" value="RAP1 GTPASE-GDP DISSOCIATION STIMULATOR 1"/>
    <property type="match status" value="1"/>
</dbReference>